<comment type="caution">
    <text evidence="2">The sequence shown here is derived from an EMBL/GenBank/DDBJ whole genome shotgun (WGS) entry which is preliminary data.</text>
</comment>
<keyword evidence="1" id="KW-0472">Membrane</keyword>
<organism evidence="2 3">
    <name type="scientific">Pelomonas nitida</name>
    <dbReference type="NCBI Taxonomy" id="3299027"/>
    <lineage>
        <taxon>Bacteria</taxon>
        <taxon>Pseudomonadati</taxon>
        <taxon>Pseudomonadota</taxon>
        <taxon>Betaproteobacteria</taxon>
        <taxon>Burkholderiales</taxon>
        <taxon>Sphaerotilaceae</taxon>
        <taxon>Roseateles</taxon>
    </lineage>
</organism>
<keyword evidence="1" id="KW-1133">Transmembrane helix</keyword>
<evidence type="ECO:0000313" key="3">
    <source>
        <dbReference type="Proteomes" id="UP001606305"/>
    </source>
</evidence>
<dbReference type="EMBL" id="JBIGIA010000003">
    <property type="protein sequence ID" value="MFG6456276.1"/>
    <property type="molecule type" value="Genomic_DNA"/>
</dbReference>
<reference evidence="2 3" key="1">
    <citation type="submission" date="2024-09" db="EMBL/GenBank/DDBJ databases">
        <title>Novel species of the genus Pelomonas and Roseateles isolated from streams.</title>
        <authorList>
            <person name="Lu H."/>
        </authorList>
    </citation>
    <scope>NUCLEOTIDE SEQUENCE [LARGE SCALE GENOMIC DNA]</scope>
    <source>
        <strain evidence="2 3">BYS96W</strain>
    </source>
</reference>
<sequence>MNGLRVFAVALIVGGVLALAYGGFSYTKEETAAKIGSLELNVKEKKSINIPAWLGIAGIVGGVLVLVGARRR</sequence>
<dbReference type="Proteomes" id="UP001606305">
    <property type="component" value="Unassembled WGS sequence"/>
</dbReference>
<feature type="transmembrane region" description="Helical" evidence="1">
    <location>
        <begin position="50"/>
        <end position="69"/>
    </location>
</feature>
<keyword evidence="1" id="KW-0812">Transmembrane</keyword>
<accession>A0ABW7G2V4</accession>
<proteinExistence type="predicted"/>
<keyword evidence="3" id="KW-1185">Reference proteome</keyword>
<evidence type="ECO:0008006" key="4">
    <source>
        <dbReference type="Google" id="ProtNLM"/>
    </source>
</evidence>
<gene>
    <name evidence="2" type="ORF">ACG00X_05480</name>
</gene>
<dbReference type="RefSeq" id="WP_394486999.1">
    <property type="nucleotide sequence ID" value="NZ_JBIGIA010000003.1"/>
</dbReference>
<protein>
    <recommendedName>
        <fullName evidence="4">DUF3185 domain-containing protein</fullName>
    </recommendedName>
</protein>
<evidence type="ECO:0000256" key="1">
    <source>
        <dbReference type="SAM" id="Phobius"/>
    </source>
</evidence>
<name>A0ABW7G2V4_9BURK</name>
<evidence type="ECO:0000313" key="2">
    <source>
        <dbReference type="EMBL" id="MFG6456276.1"/>
    </source>
</evidence>